<dbReference type="PROSITE" id="PS50883">
    <property type="entry name" value="EAL"/>
    <property type="match status" value="1"/>
</dbReference>
<dbReference type="SUPFAM" id="SSF141868">
    <property type="entry name" value="EAL domain-like"/>
    <property type="match status" value="1"/>
</dbReference>
<organism evidence="2">
    <name type="scientific">Klebsiella pneumoniae</name>
    <dbReference type="NCBI Taxonomy" id="573"/>
    <lineage>
        <taxon>Bacteria</taxon>
        <taxon>Pseudomonadati</taxon>
        <taxon>Pseudomonadota</taxon>
        <taxon>Gammaproteobacteria</taxon>
        <taxon>Enterobacterales</taxon>
        <taxon>Enterobacteriaceae</taxon>
        <taxon>Klebsiella/Raoultella group</taxon>
        <taxon>Klebsiella</taxon>
        <taxon>Klebsiella pneumoniae complex</taxon>
    </lineage>
</organism>
<dbReference type="InterPro" id="IPR035919">
    <property type="entry name" value="EAL_sf"/>
</dbReference>
<dbReference type="Gene3D" id="3.20.20.450">
    <property type="entry name" value="EAL domain"/>
    <property type="match status" value="1"/>
</dbReference>
<dbReference type="PANTHER" id="PTHR33121:SF78">
    <property type="entry name" value="CYCLIC DI-GMP PHOSPHODIESTERASE PDEH"/>
    <property type="match status" value="1"/>
</dbReference>
<dbReference type="SMART" id="SM00052">
    <property type="entry name" value="EAL"/>
    <property type="match status" value="1"/>
</dbReference>
<keyword evidence="2" id="KW-0378">Hydrolase</keyword>
<dbReference type="EMBL" id="CAAHDH010000004">
    <property type="protein sequence ID" value="VGM53034.1"/>
    <property type="molecule type" value="Genomic_DNA"/>
</dbReference>
<dbReference type="GO" id="GO:0071111">
    <property type="term" value="F:cyclic-guanylate-specific phosphodiesterase activity"/>
    <property type="evidence" value="ECO:0007669"/>
    <property type="project" value="UniProtKB-EC"/>
</dbReference>
<dbReference type="EC" id="3.1.4.52" evidence="2"/>
<dbReference type="CDD" id="cd01948">
    <property type="entry name" value="EAL"/>
    <property type="match status" value="1"/>
</dbReference>
<feature type="domain" description="EAL" evidence="1">
    <location>
        <begin position="1"/>
        <end position="238"/>
    </location>
</feature>
<name>A0A486VRC8_KLEPN</name>
<dbReference type="InterPro" id="IPR050706">
    <property type="entry name" value="Cyclic-di-GMP_PDE-like"/>
</dbReference>
<evidence type="ECO:0000313" key="2">
    <source>
        <dbReference type="EMBL" id="VGM53034.1"/>
    </source>
</evidence>
<dbReference type="Pfam" id="PF00563">
    <property type="entry name" value="EAL"/>
    <property type="match status" value="1"/>
</dbReference>
<proteinExistence type="predicted"/>
<protein>
    <submittedName>
        <fullName evidence="2">Cyclic diguanylate phosphodiesterase (EAL) domain-containing protein</fullName>
        <ecNumber evidence="2">3.1.4.52</ecNumber>
    </submittedName>
</protein>
<accession>A0A486VRC8</accession>
<dbReference type="InterPro" id="IPR001633">
    <property type="entry name" value="EAL_dom"/>
</dbReference>
<reference evidence="2" key="1">
    <citation type="submission" date="2019-03" db="EMBL/GenBank/DDBJ databases">
        <authorList>
            <consortium name="Pathogen Informatics"/>
        </authorList>
    </citation>
    <scope>NUCLEOTIDE SEQUENCE</scope>
    <source>
        <strain evidence="2">5012STDY7626362</strain>
    </source>
</reference>
<dbReference type="PANTHER" id="PTHR33121">
    <property type="entry name" value="CYCLIC DI-GMP PHOSPHODIESTERASE PDEF"/>
    <property type="match status" value="1"/>
</dbReference>
<evidence type="ECO:0000259" key="1">
    <source>
        <dbReference type="PROSITE" id="PS50883"/>
    </source>
</evidence>
<sequence>MNTKITEDNILSRNDIAVRYVFQKMFSPQGTLVAVECLSRFDNLTVSPEYFFRHATAAVRERIFLEQLALIEKHKDWFLRNNISATINVDDHILNLLRQKEIKDKIAALTCVHFEVTENAENLLNNSLAAWQNPQDTSLWLDDFGSGYAGINAIRGYHFDYVKIDKDFFWHLMRKESGRQLMDALVTFLSRNHHNVIIEGVESEDHKKWLQGMEWFAIQGHYWQEVSIEQLVADDITR</sequence>
<gene>
    <name evidence="2" type="primary">yhjH_3</name>
    <name evidence="2" type="ORF">SAMEA4873563_03493</name>
</gene>
<dbReference type="AlphaFoldDB" id="A0A486VRC8"/>